<evidence type="ECO:0000313" key="4">
    <source>
        <dbReference type="EMBL" id="AET60806.1"/>
    </source>
</evidence>
<dbReference type="FunFam" id="2.30.38.10:FF:000001">
    <property type="entry name" value="Non-ribosomal peptide synthetase PvdI"/>
    <property type="match status" value="1"/>
</dbReference>
<dbReference type="InterPro" id="IPR009081">
    <property type="entry name" value="PP-bd_ACP"/>
</dbReference>
<dbReference type="InterPro" id="IPR013120">
    <property type="entry name" value="FAR_NAD-bd"/>
</dbReference>
<dbReference type="Gene3D" id="3.30.300.30">
    <property type="match status" value="1"/>
</dbReference>
<dbReference type="STRING" id="985665.HPL003_20350"/>
<dbReference type="InterPro" id="IPR025110">
    <property type="entry name" value="AMP-bd_C"/>
</dbReference>
<name>G7VRZ9_PAETH</name>
<dbReference type="PROSITE" id="PS50075">
    <property type="entry name" value="CARRIER"/>
    <property type="match status" value="1"/>
</dbReference>
<dbReference type="eggNOG" id="COG1020">
    <property type="taxonomic scope" value="Bacteria"/>
</dbReference>
<dbReference type="GO" id="GO:0044550">
    <property type="term" value="P:secondary metabolite biosynthetic process"/>
    <property type="evidence" value="ECO:0007669"/>
    <property type="project" value="UniProtKB-ARBA"/>
</dbReference>
<dbReference type="SUPFAM" id="SSF51735">
    <property type="entry name" value="NAD(P)-binding Rossmann-fold domains"/>
    <property type="match status" value="1"/>
</dbReference>
<dbReference type="Pfam" id="PF00501">
    <property type="entry name" value="AMP-binding"/>
    <property type="match status" value="1"/>
</dbReference>
<dbReference type="SUPFAM" id="SSF47336">
    <property type="entry name" value="ACP-like"/>
    <property type="match status" value="1"/>
</dbReference>
<dbReference type="InterPro" id="IPR036736">
    <property type="entry name" value="ACP-like_sf"/>
</dbReference>
<dbReference type="SUPFAM" id="SSF56801">
    <property type="entry name" value="Acetyl-CoA synthetase-like"/>
    <property type="match status" value="1"/>
</dbReference>
<dbReference type="AlphaFoldDB" id="G7VRZ9"/>
<dbReference type="Proteomes" id="UP000005876">
    <property type="component" value="Chromosome"/>
</dbReference>
<dbReference type="Pfam" id="PF00550">
    <property type="entry name" value="PP-binding"/>
    <property type="match status" value="1"/>
</dbReference>
<feature type="domain" description="Carrier" evidence="3">
    <location>
        <begin position="313"/>
        <end position="389"/>
    </location>
</feature>
<dbReference type="HOGENOM" id="CLU_000022_2_17_9"/>
<dbReference type="EMBL" id="CP003107">
    <property type="protein sequence ID" value="AET60806.1"/>
    <property type="molecule type" value="Genomic_DNA"/>
</dbReference>
<dbReference type="InterPro" id="IPR045851">
    <property type="entry name" value="AMP-bd_C_sf"/>
</dbReference>
<evidence type="ECO:0000313" key="5">
    <source>
        <dbReference type="Proteomes" id="UP000005876"/>
    </source>
</evidence>
<dbReference type="InterPro" id="IPR036291">
    <property type="entry name" value="NAD(P)-bd_dom_sf"/>
</dbReference>
<evidence type="ECO:0000259" key="3">
    <source>
        <dbReference type="PROSITE" id="PS50075"/>
    </source>
</evidence>
<dbReference type="CDD" id="cd05235">
    <property type="entry name" value="SDR_e1"/>
    <property type="match status" value="1"/>
</dbReference>
<dbReference type="Gene3D" id="3.40.50.720">
    <property type="entry name" value="NAD(P)-binding Rossmann-like Domain"/>
    <property type="match status" value="1"/>
</dbReference>
<dbReference type="PANTHER" id="PTHR44845:SF6">
    <property type="entry name" value="BETA-ALANINE-ACTIVATING ENZYME"/>
    <property type="match status" value="1"/>
</dbReference>
<organism evidence="4 5">
    <name type="scientific">Paenibacillus terrae (strain HPL-003)</name>
    <dbReference type="NCBI Taxonomy" id="985665"/>
    <lineage>
        <taxon>Bacteria</taxon>
        <taxon>Bacillati</taxon>
        <taxon>Bacillota</taxon>
        <taxon>Bacilli</taxon>
        <taxon>Bacillales</taxon>
        <taxon>Paenibacillaceae</taxon>
        <taxon>Paenibacillus</taxon>
    </lineage>
</organism>
<dbReference type="PANTHER" id="PTHR44845">
    <property type="entry name" value="CARRIER DOMAIN-CONTAINING PROTEIN"/>
    <property type="match status" value="1"/>
</dbReference>
<dbReference type="Pfam" id="PF07993">
    <property type="entry name" value="NAD_binding_4"/>
    <property type="match status" value="1"/>
</dbReference>
<accession>G7VRZ9</accession>
<dbReference type="PROSITE" id="PS00012">
    <property type="entry name" value="PHOSPHOPANTETHEINE"/>
    <property type="match status" value="1"/>
</dbReference>
<reference evidence="4 5" key="3">
    <citation type="journal article" date="2012" name="J. Bacteriol.">
        <title>Genome Sequence of Paenibacillus terrae HPL-003, a Xylanase-Producing Bacterium Isolated from Soil Found in Forest Residue.</title>
        <authorList>
            <person name="Shin S.H."/>
            <person name="Kim S."/>
            <person name="Kim J.Y."/>
            <person name="Song H.Y."/>
            <person name="Cho S.J."/>
            <person name="Kim D.R."/>
            <person name="Lee K.I."/>
            <person name="Lim H.K."/>
            <person name="Park N.J."/>
            <person name="Hwang I.T."/>
            <person name="Yang K.S."/>
        </authorList>
    </citation>
    <scope>NUCLEOTIDE SEQUENCE [LARGE SCALE GENOMIC DNA]</scope>
    <source>
        <strain evidence="4 5">HPL-003</strain>
    </source>
</reference>
<gene>
    <name evidence="4" type="ordered locus">HPL003_20350</name>
</gene>
<sequence length="810" mass="91870">MLQFASSSFDASVWEMFTILLGGGTLYLVSRDIINNLNEFARFMSENQITIALLPPTYLAGIEPDRLPTLKKLVTGGSAITKELVTRWKDRVEYMNAYGPSESSVIATTWTYREEDMGYPSVPIGKPIANTRIYIMDTHQKLLPLGAAGEMCIAGDGLARGYLHRPELTAEKFVVNPYEAGEKLYRTGDLVRWLPDGTIEFLGRIDDQVKIRGFRIELGEIEAQLQKHPLVREVAVIAREDKQGEKYLAAYFTAEGEPGADELREQLMQELPDYMVPSSFMQLDDMPMTPSGKIDRKALPEPEWQGSDHTVSSPRNDVDLKIQKVWQEILGMESIGIDEHFFRLGGNSIKAIQVVSRLALDFEVGINDIFQYPTIRALGDNIKYSKDRLKQFVFALREAAASGENGVSSVVWKMRESLKEYRKKNQGYENIDLSERADYRNILLVGGTGYLGIHILFQLLQNTEYKVYVPVRGTSDGEAMERLWAKLKFHFGLELDGENAWEDRVCVFCGDLTQDCFGLSRERYEDLAGSIDAIINSAANVKHFGHYSEFQAVNVEGNERLIKFAGTGKKKTYNFVSTTSVGSGWIEDQSSIMFTEYDCNVEQSSDNYYVMTKLEAEKEIVRARQQGLDSNVFRVGNLVFDSNSGIFQENISDNAFYSLVKSMITLGRLPAIQDKTMNFSFVDEVAKAVVLLFDRKNLINETYHLFNSHQVSMISFAKLLKQADINVKSMPVEDFTEYMFEKYDEPETEQEIARILVHSNVFFEGASKTLFMTMNKKTDGILQALGFEWSRLDGQKVKLMMDHVKKVGFM</sequence>
<protein>
    <submittedName>
        <fullName evidence="4">Amino acid adenylation domain-containing protein</fullName>
    </submittedName>
</protein>
<proteinExistence type="predicted"/>
<dbReference type="Pfam" id="PF13193">
    <property type="entry name" value="AMP-binding_C"/>
    <property type="match status" value="1"/>
</dbReference>
<reference key="2">
    <citation type="submission" date="2011-11" db="EMBL/GenBank/DDBJ databases">
        <authorList>
            <person name="Shin S.H."/>
            <person name="Kim S."/>
            <person name="Kim J.Y."/>
        </authorList>
    </citation>
    <scope>NUCLEOTIDE SEQUENCE</scope>
    <source>
        <strain>HPL-003</strain>
    </source>
</reference>
<keyword evidence="2" id="KW-0597">Phosphoprotein</keyword>
<dbReference type="InterPro" id="IPR000873">
    <property type="entry name" value="AMP-dep_synth/lig_dom"/>
</dbReference>
<evidence type="ECO:0000256" key="2">
    <source>
        <dbReference type="ARBA" id="ARBA00022553"/>
    </source>
</evidence>
<dbReference type="Gene3D" id="3.40.50.980">
    <property type="match status" value="1"/>
</dbReference>
<dbReference type="KEGG" id="pta:HPL003_20350"/>
<keyword evidence="1" id="KW-0596">Phosphopantetheine</keyword>
<dbReference type="InterPro" id="IPR010080">
    <property type="entry name" value="Thioester_reductase-like_dom"/>
</dbReference>
<reference evidence="5" key="1">
    <citation type="submission" date="2011-11" db="EMBL/GenBank/DDBJ databases">
        <title>Complete sequence of Paenibacillus terrae HPL-003.</title>
        <authorList>
            <person name="Shin S.H."/>
            <person name="Kim S."/>
            <person name="Kim J.Y."/>
        </authorList>
    </citation>
    <scope>NUCLEOTIDE SEQUENCE [LARGE SCALE GENOMIC DNA]</scope>
    <source>
        <strain evidence="5">HPL-003</strain>
    </source>
</reference>
<dbReference type="InterPro" id="IPR006162">
    <property type="entry name" value="Ppantetheine_attach_site"/>
</dbReference>
<dbReference type="Gene3D" id="1.10.1200.10">
    <property type="entry name" value="ACP-like"/>
    <property type="match status" value="1"/>
</dbReference>
<dbReference type="FunFam" id="3.30.300.30:FF:000010">
    <property type="entry name" value="Enterobactin synthetase component F"/>
    <property type="match status" value="1"/>
</dbReference>
<evidence type="ECO:0000256" key="1">
    <source>
        <dbReference type="ARBA" id="ARBA00022450"/>
    </source>
</evidence>
<dbReference type="Gene3D" id="2.30.38.10">
    <property type="entry name" value="Luciferase, Domain 3"/>
    <property type="match status" value="1"/>
</dbReference>